<comment type="caution">
    <text evidence="2">The sequence shown here is derived from an EMBL/GenBank/DDBJ whole genome shotgun (WGS) entry which is preliminary data.</text>
</comment>
<dbReference type="Proteomes" id="UP001059596">
    <property type="component" value="Unassembled WGS sequence"/>
</dbReference>
<sequence>MWLQAPHQAGPFTLRLLFYYSLPGGANSSIKYRLVRHIWQLQVESCLQADSTCVVSNAVTNELGLDVNVRNQHAMEGTEVYINSISLYSKEFDLNPDKLYSKLGDVLSFWSHSVSKYSNLP</sequence>
<dbReference type="InterPro" id="IPR024420">
    <property type="entry name" value="TRAPP_III_complex_Trs85"/>
</dbReference>
<proteinExistence type="predicted"/>
<keyword evidence="3" id="KW-1185">Reference proteome</keyword>
<dbReference type="PANTHER" id="PTHR12975:SF6">
    <property type="entry name" value="TRAFFICKING PROTEIN PARTICLE COMPLEX SUBUNIT 8"/>
    <property type="match status" value="1"/>
</dbReference>
<name>A0A9P9YR48_9MUSC</name>
<dbReference type="PANTHER" id="PTHR12975">
    <property type="entry name" value="TRANSPORT PROTEIN TRAPP"/>
    <property type="match status" value="1"/>
</dbReference>
<gene>
    <name evidence="2" type="ORF">M5D96_005797</name>
</gene>
<dbReference type="InterPro" id="IPR058540">
    <property type="entry name" value="Ig_TPPC8_3rd"/>
</dbReference>
<evidence type="ECO:0000259" key="1">
    <source>
        <dbReference type="Pfam" id="PF24546"/>
    </source>
</evidence>
<dbReference type="GO" id="GO:1990072">
    <property type="term" value="C:TRAPPIII protein complex"/>
    <property type="evidence" value="ECO:0007669"/>
    <property type="project" value="TreeGrafter"/>
</dbReference>
<accession>A0A9P9YR48</accession>
<organism evidence="2 3">
    <name type="scientific">Drosophila gunungcola</name>
    <name type="common">fruit fly</name>
    <dbReference type="NCBI Taxonomy" id="103775"/>
    <lineage>
        <taxon>Eukaryota</taxon>
        <taxon>Metazoa</taxon>
        <taxon>Ecdysozoa</taxon>
        <taxon>Arthropoda</taxon>
        <taxon>Hexapoda</taxon>
        <taxon>Insecta</taxon>
        <taxon>Pterygota</taxon>
        <taxon>Neoptera</taxon>
        <taxon>Endopterygota</taxon>
        <taxon>Diptera</taxon>
        <taxon>Brachycera</taxon>
        <taxon>Muscomorpha</taxon>
        <taxon>Ephydroidea</taxon>
        <taxon>Drosophilidae</taxon>
        <taxon>Drosophila</taxon>
        <taxon>Sophophora</taxon>
    </lineage>
</organism>
<reference evidence="2" key="1">
    <citation type="journal article" date="2023" name="Genome Biol. Evol.">
        <title>Long-read-based Genome Assembly of Drosophila gunungcola Reveals Fewer Chemosensory Genes in Flower-breeding Species.</title>
        <authorList>
            <person name="Negi A."/>
            <person name="Liao B.Y."/>
            <person name="Yeh S.D."/>
        </authorList>
    </citation>
    <scope>NUCLEOTIDE SEQUENCE</scope>
    <source>
        <strain evidence="2">Sukarami</strain>
    </source>
</reference>
<evidence type="ECO:0000313" key="2">
    <source>
        <dbReference type="EMBL" id="KAI8041532.1"/>
    </source>
</evidence>
<dbReference type="EMBL" id="JAMKOV010000003">
    <property type="protein sequence ID" value="KAI8041532.1"/>
    <property type="molecule type" value="Genomic_DNA"/>
</dbReference>
<protein>
    <recommendedName>
        <fullName evidence="1">TPPC8 third Ig-like domain-containing protein</fullName>
    </recommendedName>
</protein>
<dbReference type="AlphaFoldDB" id="A0A9P9YR48"/>
<feature type="domain" description="TPPC8 third Ig-like" evidence="1">
    <location>
        <begin position="38"/>
        <end position="99"/>
    </location>
</feature>
<dbReference type="Pfam" id="PF24546">
    <property type="entry name" value="Ig_TPPC8_3rd"/>
    <property type="match status" value="1"/>
</dbReference>
<evidence type="ECO:0000313" key="3">
    <source>
        <dbReference type="Proteomes" id="UP001059596"/>
    </source>
</evidence>